<keyword evidence="1" id="KW-0678">Repressor</keyword>
<sequence length="217" mass="23502">MPRQVDHDARRRQLTEALLRIASTRGLQAVSMREIAAEAGVSLRVVQYYFTNKQALLESGLTELGARLDRRVKQRAAAAAGELTPRAVFDAVFDAALPSDEQSRLDSIAWTAYYTAALTDPALAAVGVTLPNALENFLTVRLAAAQQAGDIAADRDPRTEVASLLALANGLTSSVLSGQRSRAAATKIIDYYLDRLFMPDRSAGRRHRDGGGVPRPR</sequence>
<evidence type="ECO:0000256" key="1">
    <source>
        <dbReference type="ARBA" id="ARBA00022491"/>
    </source>
</evidence>
<keyword evidence="3 5" id="KW-0238">DNA-binding</keyword>
<organism evidence="7 8">
    <name type="scientific">Nonomuraea insulae</name>
    <dbReference type="NCBI Taxonomy" id="1616787"/>
    <lineage>
        <taxon>Bacteria</taxon>
        <taxon>Bacillati</taxon>
        <taxon>Actinomycetota</taxon>
        <taxon>Actinomycetes</taxon>
        <taxon>Streptosporangiales</taxon>
        <taxon>Streptosporangiaceae</taxon>
        <taxon>Nonomuraea</taxon>
    </lineage>
</organism>
<protein>
    <submittedName>
        <fullName evidence="7">TetR/AcrR family transcriptional regulator</fullName>
    </submittedName>
</protein>
<feature type="domain" description="HTH tetR-type" evidence="6">
    <location>
        <begin position="8"/>
        <end position="68"/>
    </location>
</feature>
<evidence type="ECO:0000256" key="4">
    <source>
        <dbReference type="ARBA" id="ARBA00023163"/>
    </source>
</evidence>
<proteinExistence type="predicted"/>
<dbReference type="Gene3D" id="1.10.357.10">
    <property type="entry name" value="Tetracycline Repressor, domain 2"/>
    <property type="match status" value="1"/>
</dbReference>
<name>A0ABW1DBY0_9ACTN</name>
<evidence type="ECO:0000256" key="2">
    <source>
        <dbReference type="ARBA" id="ARBA00023015"/>
    </source>
</evidence>
<dbReference type="InterPro" id="IPR009057">
    <property type="entry name" value="Homeodomain-like_sf"/>
</dbReference>
<dbReference type="Pfam" id="PF00440">
    <property type="entry name" value="TetR_N"/>
    <property type="match status" value="1"/>
</dbReference>
<dbReference type="PANTHER" id="PTHR30055:SF234">
    <property type="entry name" value="HTH-TYPE TRANSCRIPTIONAL REGULATOR BETI"/>
    <property type="match status" value="1"/>
</dbReference>
<evidence type="ECO:0000259" key="6">
    <source>
        <dbReference type="PROSITE" id="PS50977"/>
    </source>
</evidence>
<dbReference type="SUPFAM" id="SSF48498">
    <property type="entry name" value="Tetracyclin repressor-like, C-terminal domain"/>
    <property type="match status" value="1"/>
</dbReference>
<dbReference type="PANTHER" id="PTHR30055">
    <property type="entry name" value="HTH-TYPE TRANSCRIPTIONAL REGULATOR RUTR"/>
    <property type="match status" value="1"/>
</dbReference>
<comment type="caution">
    <text evidence="7">The sequence shown here is derived from an EMBL/GenBank/DDBJ whole genome shotgun (WGS) entry which is preliminary data.</text>
</comment>
<dbReference type="InterPro" id="IPR001647">
    <property type="entry name" value="HTH_TetR"/>
</dbReference>
<dbReference type="InterPro" id="IPR050109">
    <property type="entry name" value="HTH-type_TetR-like_transc_reg"/>
</dbReference>
<keyword evidence="2" id="KW-0805">Transcription regulation</keyword>
<dbReference type="EMBL" id="JBHSPA010000115">
    <property type="protein sequence ID" value="MFC5834869.1"/>
    <property type="molecule type" value="Genomic_DNA"/>
</dbReference>
<accession>A0ABW1DBY0</accession>
<evidence type="ECO:0000256" key="3">
    <source>
        <dbReference type="ARBA" id="ARBA00023125"/>
    </source>
</evidence>
<dbReference type="InterPro" id="IPR036271">
    <property type="entry name" value="Tet_transcr_reg_TetR-rel_C_sf"/>
</dbReference>
<evidence type="ECO:0000313" key="7">
    <source>
        <dbReference type="EMBL" id="MFC5834869.1"/>
    </source>
</evidence>
<evidence type="ECO:0000256" key="5">
    <source>
        <dbReference type="PROSITE-ProRule" id="PRU00335"/>
    </source>
</evidence>
<evidence type="ECO:0000313" key="8">
    <source>
        <dbReference type="Proteomes" id="UP001596058"/>
    </source>
</evidence>
<dbReference type="SUPFAM" id="SSF46689">
    <property type="entry name" value="Homeodomain-like"/>
    <property type="match status" value="1"/>
</dbReference>
<gene>
    <name evidence="7" type="ORF">ACFPZ3_64445</name>
</gene>
<dbReference type="Pfam" id="PF13977">
    <property type="entry name" value="TetR_C_6"/>
    <property type="match status" value="1"/>
</dbReference>
<dbReference type="RefSeq" id="WP_379524277.1">
    <property type="nucleotide sequence ID" value="NZ_JBHSPA010000115.1"/>
</dbReference>
<reference evidence="8" key="1">
    <citation type="journal article" date="2019" name="Int. J. Syst. Evol. Microbiol.">
        <title>The Global Catalogue of Microorganisms (GCM) 10K type strain sequencing project: providing services to taxonomists for standard genome sequencing and annotation.</title>
        <authorList>
            <consortium name="The Broad Institute Genomics Platform"/>
            <consortium name="The Broad Institute Genome Sequencing Center for Infectious Disease"/>
            <person name="Wu L."/>
            <person name="Ma J."/>
        </authorList>
    </citation>
    <scope>NUCLEOTIDE SEQUENCE [LARGE SCALE GENOMIC DNA]</scope>
    <source>
        <strain evidence="8">CCUG 53903</strain>
    </source>
</reference>
<dbReference type="InterPro" id="IPR039538">
    <property type="entry name" value="BetI_C"/>
</dbReference>
<keyword evidence="8" id="KW-1185">Reference proteome</keyword>
<dbReference type="Proteomes" id="UP001596058">
    <property type="component" value="Unassembled WGS sequence"/>
</dbReference>
<dbReference type="PROSITE" id="PS50977">
    <property type="entry name" value="HTH_TETR_2"/>
    <property type="match status" value="1"/>
</dbReference>
<feature type="DNA-binding region" description="H-T-H motif" evidence="5">
    <location>
        <begin position="31"/>
        <end position="50"/>
    </location>
</feature>
<keyword evidence="4" id="KW-0804">Transcription</keyword>